<feature type="domain" description="IclR-ED" evidence="1">
    <location>
        <begin position="42"/>
        <end position="228"/>
    </location>
</feature>
<sequence>MDQLHRVTLLPKPTIMRLLGTLMTAGLVAKGERGIGYRVTSDVQALSSGFHGGPLVAQAGRPWVADLTRRLRWPAAIAVLDGARIAISASTAASSTMSPFHATIGVRHSLVTRALGRAYLAWCPEEELRILLRMLEASSDPEDRPPNLERVVRTVIATSRRQGYALRDPKVEPRSSNTVAVPIMLDTTVAGTIGMSFFRSAVSQRALLEDLVPALRQASLEITASMKRLQRGTPEATEPA</sequence>
<keyword evidence="3" id="KW-1185">Reference proteome</keyword>
<comment type="caution">
    <text evidence="2">The sequence shown here is derived from an EMBL/GenBank/DDBJ whole genome shotgun (WGS) entry which is preliminary data.</text>
</comment>
<dbReference type="InterPro" id="IPR050707">
    <property type="entry name" value="HTH_MetabolicPath_Reg"/>
</dbReference>
<name>A0A917NU06_9PROT</name>
<protein>
    <submittedName>
        <fullName evidence="2">IclR family transcriptional regulator</fullName>
    </submittedName>
</protein>
<dbReference type="PROSITE" id="PS51078">
    <property type="entry name" value="ICLR_ED"/>
    <property type="match status" value="1"/>
</dbReference>
<dbReference type="InterPro" id="IPR014757">
    <property type="entry name" value="Tscrpt_reg_IclR_C"/>
</dbReference>
<reference evidence="2" key="2">
    <citation type="submission" date="2020-09" db="EMBL/GenBank/DDBJ databases">
        <authorList>
            <person name="Sun Q."/>
            <person name="Zhou Y."/>
        </authorList>
    </citation>
    <scope>NUCLEOTIDE SEQUENCE</scope>
    <source>
        <strain evidence="2">CGMCC 1.3617</strain>
    </source>
</reference>
<dbReference type="PANTHER" id="PTHR30136">
    <property type="entry name" value="HELIX-TURN-HELIX TRANSCRIPTIONAL REGULATOR, ICLR FAMILY"/>
    <property type="match status" value="1"/>
</dbReference>
<gene>
    <name evidence="2" type="ORF">GCM10011320_39180</name>
</gene>
<dbReference type="AlphaFoldDB" id="A0A917NU06"/>
<dbReference type="PANTHER" id="PTHR30136:SF23">
    <property type="entry name" value="DNA-BINDING TRANSCRIPTIONAL ACTIVATOR MHPR"/>
    <property type="match status" value="1"/>
</dbReference>
<dbReference type="GO" id="GO:0003677">
    <property type="term" value="F:DNA binding"/>
    <property type="evidence" value="ECO:0007669"/>
    <property type="project" value="TreeGrafter"/>
</dbReference>
<evidence type="ECO:0000313" key="3">
    <source>
        <dbReference type="Proteomes" id="UP000661507"/>
    </source>
</evidence>
<accession>A0A917NU06</accession>
<evidence type="ECO:0000259" key="1">
    <source>
        <dbReference type="PROSITE" id="PS51078"/>
    </source>
</evidence>
<reference evidence="2" key="1">
    <citation type="journal article" date="2014" name="Int. J. Syst. Evol. Microbiol.">
        <title>Complete genome sequence of Corynebacterium casei LMG S-19264T (=DSM 44701T), isolated from a smear-ripened cheese.</title>
        <authorList>
            <consortium name="US DOE Joint Genome Institute (JGI-PGF)"/>
            <person name="Walter F."/>
            <person name="Albersmeier A."/>
            <person name="Kalinowski J."/>
            <person name="Ruckert C."/>
        </authorList>
    </citation>
    <scope>NUCLEOTIDE SEQUENCE</scope>
    <source>
        <strain evidence="2">CGMCC 1.3617</strain>
    </source>
</reference>
<dbReference type="Gene3D" id="3.30.450.40">
    <property type="match status" value="1"/>
</dbReference>
<proteinExistence type="predicted"/>
<evidence type="ECO:0000313" key="2">
    <source>
        <dbReference type="EMBL" id="GGJ28031.1"/>
    </source>
</evidence>
<dbReference type="Pfam" id="PF01614">
    <property type="entry name" value="IclR_C"/>
    <property type="match status" value="1"/>
</dbReference>
<dbReference type="GO" id="GO:0045892">
    <property type="term" value="P:negative regulation of DNA-templated transcription"/>
    <property type="evidence" value="ECO:0007669"/>
    <property type="project" value="TreeGrafter"/>
</dbReference>
<organism evidence="2 3">
    <name type="scientific">Neoroseomonas lacus</name>
    <dbReference type="NCBI Taxonomy" id="287609"/>
    <lineage>
        <taxon>Bacteria</taxon>
        <taxon>Pseudomonadati</taxon>
        <taxon>Pseudomonadota</taxon>
        <taxon>Alphaproteobacteria</taxon>
        <taxon>Acetobacterales</taxon>
        <taxon>Acetobacteraceae</taxon>
        <taxon>Neoroseomonas</taxon>
    </lineage>
</organism>
<dbReference type="SUPFAM" id="SSF55781">
    <property type="entry name" value="GAF domain-like"/>
    <property type="match status" value="1"/>
</dbReference>
<dbReference type="GO" id="GO:0003700">
    <property type="term" value="F:DNA-binding transcription factor activity"/>
    <property type="evidence" value="ECO:0007669"/>
    <property type="project" value="TreeGrafter"/>
</dbReference>
<dbReference type="Proteomes" id="UP000661507">
    <property type="component" value="Unassembled WGS sequence"/>
</dbReference>
<dbReference type="InterPro" id="IPR029016">
    <property type="entry name" value="GAF-like_dom_sf"/>
</dbReference>
<dbReference type="EMBL" id="BMKW01000010">
    <property type="protein sequence ID" value="GGJ28031.1"/>
    <property type="molecule type" value="Genomic_DNA"/>
</dbReference>